<evidence type="ECO:0000313" key="2">
    <source>
        <dbReference type="EMBL" id="KZT18128.1"/>
    </source>
</evidence>
<keyword evidence="3" id="KW-1185">Reference proteome</keyword>
<name>A0A165MBF4_9AGAM</name>
<accession>A0A165MBF4</accession>
<dbReference type="AlphaFoldDB" id="A0A165MBF4"/>
<evidence type="ECO:0000313" key="3">
    <source>
        <dbReference type="Proteomes" id="UP000076761"/>
    </source>
</evidence>
<protein>
    <submittedName>
        <fullName evidence="2">Uncharacterized protein</fullName>
    </submittedName>
</protein>
<feature type="compositionally biased region" description="Acidic residues" evidence="1">
    <location>
        <begin position="50"/>
        <end position="61"/>
    </location>
</feature>
<evidence type="ECO:0000256" key="1">
    <source>
        <dbReference type="SAM" id="MobiDB-lite"/>
    </source>
</evidence>
<proteinExistence type="predicted"/>
<organism evidence="2 3">
    <name type="scientific">Neolentinus lepideus HHB14362 ss-1</name>
    <dbReference type="NCBI Taxonomy" id="1314782"/>
    <lineage>
        <taxon>Eukaryota</taxon>
        <taxon>Fungi</taxon>
        <taxon>Dikarya</taxon>
        <taxon>Basidiomycota</taxon>
        <taxon>Agaricomycotina</taxon>
        <taxon>Agaricomycetes</taxon>
        <taxon>Gloeophyllales</taxon>
        <taxon>Gloeophyllaceae</taxon>
        <taxon>Neolentinus</taxon>
    </lineage>
</organism>
<dbReference type="Proteomes" id="UP000076761">
    <property type="component" value="Unassembled WGS sequence"/>
</dbReference>
<gene>
    <name evidence="2" type="ORF">NEOLEDRAFT_1143799</name>
</gene>
<sequence>MCKLPSDEAVKNPRDRATTVFVDYLTEVHPHPHLFHINRIHYQRRSASEPEPEPDPPETRT</sequence>
<reference evidence="2 3" key="1">
    <citation type="journal article" date="2016" name="Mol. Biol. Evol.">
        <title>Comparative Genomics of Early-Diverging Mushroom-Forming Fungi Provides Insights into the Origins of Lignocellulose Decay Capabilities.</title>
        <authorList>
            <person name="Nagy L.G."/>
            <person name="Riley R."/>
            <person name="Tritt A."/>
            <person name="Adam C."/>
            <person name="Daum C."/>
            <person name="Floudas D."/>
            <person name="Sun H."/>
            <person name="Yadav J.S."/>
            <person name="Pangilinan J."/>
            <person name="Larsson K.H."/>
            <person name="Matsuura K."/>
            <person name="Barry K."/>
            <person name="Labutti K."/>
            <person name="Kuo R."/>
            <person name="Ohm R.A."/>
            <person name="Bhattacharya S.S."/>
            <person name="Shirouzu T."/>
            <person name="Yoshinaga Y."/>
            <person name="Martin F.M."/>
            <person name="Grigoriev I.V."/>
            <person name="Hibbett D.S."/>
        </authorList>
    </citation>
    <scope>NUCLEOTIDE SEQUENCE [LARGE SCALE GENOMIC DNA]</scope>
    <source>
        <strain evidence="2 3">HHB14362 ss-1</strain>
    </source>
</reference>
<dbReference type="InParanoid" id="A0A165MBF4"/>
<feature type="region of interest" description="Disordered" evidence="1">
    <location>
        <begin position="42"/>
        <end position="61"/>
    </location>
</feature>
<dbReference type="EMBL" id="KV425706">
    <property type="protein sequence ID" value="KZT18128.1"/>
    <property type="molecule type" value="Genomic_DNA"/>
</dbReference>